<protein>
    <submittedName>
        <fullName evidence="2">Nuclear transport factor 2 family protein</fullName>
    </submittedName>
</protein>
<gene>
    <name evidence="2" type="ORF">D7I46_07490</name>
</gene>
<proteinExistence type="predicted"/>
<reference evidence="2 3" key="1">
    <citation type="submission" date="2018-09" db="EMBL/GenBank/DDBJ databases">
        <title>Genome sequencing of strain 1JSPR-7.</title>
        <authorList>
            <person name="Heo J."/>
            <person name="Kim S.-J."/>
            <person name="Kwon S.-W."/>
        </authorList>
    </citation>
    <scope>NUCLEOTIDE SEQUENCE [LARGE SCALE GENOMIC DNA]</scope>
    <source>
        <strain evidence="2 3">1JSPR-7</strain>
    </source>
</reference>
<dbReference type="InterPro" id="IPR037401">
    <property type="entry name" value="SnoaL-like"/>
</dbReference>
<sequence>MGKSEIFQKMINAWLTKDADEFLSVLTEDILYTECYGPQYSGKDECEKWFIHWNKPACNQVKSWPVENYYCDGTVGFFTWTFTCVYQDKESVFDGCSLVKFRDDLICEIQEFEQKHEKFRPYKRRK</sequence>
<dbReference type="KEGG" id="lact:D7I46_07490"/>
<dbReference type="SUPFAM" id="SSF54427">
    <property type="entry name" value="NTF2-like"/>
    <property type="match status" value="1"/>
</dbReference>
<dbReference type="Gene3D" id="3.10.450.50">
    <property type="match status" value="1"/>
</dbReference>
<evidence type="ECO:0000313" key="3">
    <source>
        <dbReference type="Proteomes" id="UP000269374"/>
    </source>
</evidence>
<evidence type="ECO:0000313" key="2">
    <source>
        <dbReference type="EMBL" id="AYG00948.1"/>
    </source>
</evidence>
<dbReference type="RefSeq" id="WP_120772331.1">
    <property type="nucleotide sequence ID" value="NZ_CP032627.1"/>
</dbReference>
<dbReference type="EMBL" id="CP032627">
    <property type="protein sequence ID" value="AYG00948.1"/>
    <property type="molecule type" value="Genomic_DNA"/>
</dbReference>
<keyword evidence="3" id="KW-1185">Reference proteome</keyword>
<dbReference type="InterPro" id="IPR032710">
    <property type="entry name" value="NTF2-like_dom_sf"/>
</dbReference>
<organism evidence="2 3">
    <name type="scientific">Lactococcus allomyrinae</name>
    <dbReference type="NCBI Taxonomy" id="2419773"/>
    <lineage>
        <taxon>Bacteria</taxon>
        <taxon>Bacillati</taxon>
        <taxon>Bacillota</taxon>
        <taxon>Bacilli</taxon>
        <taxon>Lactobacillales</taxon>
        <taxon>Streptococcaceae</taxon>
        <taxon>Lactococcus</taxon>
    </lineage>
</organism>
<dbReference type="OrthoDB" id="4203328at2"/>
<feature type="domain" description="SnoaL-like" evidence="1">
    <location>
        <begin position="8"/>
        <end position="108"/>
    </location>
</feature>
<evidence type="ECO:0000259" key="1">
    <source>
        <dbReference type="Pfam" id="PF12680"/>
    </source>
</evidence>
<name>A0A387BEG1_9LACT</name>
<accession>A0A387BEG1</accession>
<dbReference type="Pfam" id="PF12680">
    <property type="entry name" value="SnoaL_2"/>
    <property type="match status" value="1"/>
</dbReference>
<dbReference type="AlphaFoldDB" id="A0A387BEG1"/>
<dbReference type="Proteomes" id="UP000269374">
    <property type="component" value="Chromosome"/>
</dbReference>